<dbReference type="RefSeq" id="WP_173129164.1">
    <property type="nucleotide sequence ID" value="NZ_JABRWJ010000008.1"/>
</dbReference>
<keyword evidence="10" id="KW-0966">Cell projection</keyword>
<keyword evidence="6" id="KW-0975">Bacterial flagellum</keyword>
<evidence type="ECO:0000256" key="6">
    <source>
        <dbReference type="ARBA" id="ARBA00023143"/>
    </source>
</evidence>
<keyword evidence="10" id="KW-0282">Flagellum</keyword>
<feature type="domain" description="Flagellar basal-body/hook protein C-terminal" evidence="8">
    <location>
        <begin position="598"/>
        <end position="635"/>
    </location>
</feature>
<dbReference type="InterPro" id="IPR001444">
    <property type="entry name" value="Flag_bb_rod_N"/>
</dbReference>
<evidence type="ECO:0000256" key="5">
    <source>
        <dbReference type="ARBA" id="ARBA00022525"/>
    </source>
</evidence>
<sequence length="638" mass="65497">MSMLMQLGTRAMFAAYAQLQTTGQNIANASTPGYSRQQVNLGTSEGQYTGSGFFGRGVTVQSVTRATNMFLTAQVAATKSEAAGDSARLGMLQQLEKVFGIGQSGLGFAATRMFNSFADLAAAPADMSARQAVLARAEDFASLARSSSDQIEMLQANAFNDVKNSISDVNTMAFEVGNLNAKIVAALATNHTPNDLMDARDRLITQISEKIEVQTINASDGSISVFVGGGQSLVLGGLSNKLVALKDDFDPSRVAVGISVSGFVTPMLDSALGAGAIAGLVKFQNDDLAEARNRLGQLVASLGTTMNLQQSYGIDLSGAQGSPLFKLGAPAAMPHAANARDPMGVPIGSVALAITDPSALQASEYILEPDPAAPGSYRVTRESDGQIFSPIAGTGDIVDGFSITFGAPPPQPGDRFLLKPVSTAAMNASTAITNARGIAAASPLQAAVPATNTGSMSIGSLDVVAAPGAAYQAMTVSFTSATGDYDILDSGGGVLASGTWNGSAPIAYNGFELSLKGVPALGDQVAINLTVLPGSSNGNALSFDGLASRLLINGQTVTDAYAETLSELGVRVQGTASAAETSAAVAQRSEEALTSEIGVNLDEEAARLIQYQQAYQAAAKMLQTAQQVMDTLISLGAR</sequence>
<comment type="similarity">
    <text evidence="3">Belongs to the flagella basal body rod proteins family.</text>
</comment>
<keyword evidence="11" id="KW-1185">Reference proteome</keyword>
<dbReference type="Proteomes" id="UP000737171">
    <property type="component" value="Unassembled WGS sequence"/>
</dbReference>
<evidence type="ECO:0000259" key="8">
    <source>
        <dbReference type="Pfam" id="PF06429"/>
    </source>
</evidence>
<dbReference type="InterPro" id="IPR053927">
    <property type="entry name" value="FlgK_helical"/>
</dbReference>
<dbReference type="NCBIfam" id="TIGR02492">
    <property type="entry name" value="flgK_ends"/>
    <property type="match status" value="1"/>
</dbReference>
<proteinExistence type="inferred from homology"/>
<accession>A0ABX2ENV6</accession>
<feature type="domain" description="Flagellar basal body rod protein N-terminal" evidence="7">
    <location>
        <begin position="5"/>
        <end position="34"/>
    </location>
</feature>
<protein>
    <recommendedName>
        <fullName evidence="4">Flagellar hook-associated protein 1</fullName>
    </recommendedName>
</protein>
<dbReference type="Pfam" id="PF00460">
    <property type="entry name" value="Flg_bb_rod"/>
    <property type="match status" value="1"/>
</dbReference>
<dbReference type="InterPro" id="IPR010930">
    <property type="entry name" value="Flg_bb/hook_C_dom"/>
</dbReference>
<evidence type="ECO:0000313" key="10">
    <source>
        <dbReference type="EMBL" id="NRF70336.1"/>
    </source>
</evidence>
<comment type="subcellular location">
    <subcellularLocation>
        <location evidence="1">Bacterial flagellum</location>
    </subcellularLocation>
    <subcellularLocation>
        <location evidence="2">Secreted</location>
    </subcellularLocation>
</comment>
<dbReference type="SUPFAM" id="SSF64518">
    <property type="entry name" value="Phase 1 flagellin"/>
    <property type="match status" value="1"/>
</dbReference>
<evidence type="ECO:0000313" key="11">
    <source>
        <dbReference type="Proteomes" id="UP000737171"/>
    </source>
</evidence>
<gene>
    <name evidence="10" type="primary">flgK</name>
    <name evidence="10" type="ORF">HLB44_25330</name>
</gene>
<comment type="caution">
    <text evidence="10">The sequence shown here is derived from an EMBL/GenBank/DDBJ whole genome shotgun (WGS) entry which is preliminary data.</text>
</comment>
<dbReference type="InterPro" id="IPR002371">
    <property type="entry name" value="FlgK"/>
</dbReference>
<evidence type="ECO:0000256" key="2">
    <source>
        <dbReference type="ARBA" id="ARBA00004613"/>
    </source>
</evidence>
<dbReference type="PANTHER" id="PTHR30033:SF1">
    <property type="entry name" value="FLAGELLAR HOOK-ASSOCIATED PROTEIN 1"/>
    <property type="match status" value="1"/>
</dbReference>
<name>A0ABX2ENV6_9BURK</name>
<dbReference type="PRINTS" id="PR01005">
    <property type="entry name" value="FLGHOOKAP1"/>
</dbReference>
<dbReference type="PANTHER" id="PTHR30033">
    <property type="entry name" value="FLAGELLAR HOOK-ASSOCIATED PROTEIN 1"/>
    <property type="match status" value="1"/>
</dbReference>
<evidence type="ECO:0000256" key="3">
    <source>
        <dbReference type="ARBA" id="ARBA00009677"/>
    </source>
</evidence>
<dbReference type="Pfam" id="PF22638">
    <property type="entry name" value="FlgK_D1"/>
    <property type="match status" value="1"/>
</dbReference>
<evidence type="ECO:0000259" key="7">
    <source>
        <dbReference type="Pfam" id="PF00460"/>
    </source>
</evidence>
<dbReference type="Pfam" id="PF06429">
    <property type="entry name" value="Flg_bbr_C"/>
    <property type="match status" value="1"/>
</dbReference>
<reference evidence="10 11" key="1">
    <citation type="submission" date="2020-05" db="EMBL/GenBank/DDBJ databases">
        <title>Aquincola sp. isolate from soil.</title>
        <authorList>
            <person name="Han J."/>
            <person name="Kim D.-U."/>
        </authorList>
    </citation>
    <scope>NUCLEOTIDE SEQUENCE [LARGE SCALE GENOMIC DNA]</scope>
    <source>
        <strain evidence="10 11">S2</strain>
    </source>
</reference>
<dbReference type="EMBL" id="JABRWJ010000008">
    <property type="protein sequence ID" value="NRF70336.1"/>
    <property type="molecule type" value="Genomic_DNA"/>
</dbReference>
<evidence type="ECO:0000256" key="4">
    <source>
        <dbReference type="ARBA" id="ARBA00016244"/>
    </source>
</evidence>
<keyword evidence="10" id="KW-0969">Cilium</keyword>
<evidence type="ECO:0000256" key="1">
    <source>
        <dbReference type="ARBA" id="ARBA00004365"/>
    </source>
</evidence>
<evidence type="ECO:0000259" key="9">
    <source>
        <dbReference type="Pfam" id="PF22638"/>
    </source>
</evidence>
<keyword evidence="5" id="KW-0964">Secreted</keyword>
<organism evidence="10 11">
    <name type="scientific">Pseudaquabacterium terrae</name>
    <dbReference type="NCBI Taxonomy" id="2732868"/>
    <lineage>
        <taxon>Bacteria</taxon>
        <taxon>Pseudomonadati</taxon>
        <taxon>Pseudomonadota</taxon>
        <taxon>Betaproteobacteria</taxon>
        <taxon>Burkholderiales</taxon>
        <taxon>Sphaerotilaceae</taxon>
        <taxon>Pseudaquabacterium</taxon>
    </lineage>
</organism>
<feature type="domain" description="Flagellar hook-associated protein FlgK helical" evidence="9">
    <location>
        <begin position="92"/>
        <end position="325"/>
    </location>
</feature>